<evidence type="ECO:0000256" key="3">
    <source>
        <dbReference type="PROSITE-ProRule" id="PRU00335"/>
    </source>
</evidence>
<evidence type="ECO:0000313" key="5">
    <source>
        <dbReference type="EMBL" id="RUL56882.1"/>
    </source>
</evidence>
<organism evidence="5 6">
    <name type="scientific">Lysinibacillus antri</name>
    <dbReference type="NCBI Taxonomy" id="2498145"/>
    <lineage>
        <taxon>Bacteria</taxon>
        <taxon>Bacillati</taxon>
        <taxon>Bacillota</taxon>
        <taxon>Bacilli</taxon>
        <taxon>Bacillales</taxon>
        <taxon>Bacillaceae</taxon>
        <taxon>Lysinibacillus</taxon>
    </lineage>
</organism>
<name>A0A3S0WIL5_9BACI</name>
<feature type="domain" description="HTH tetR-type" evidence="4">
    <location>
        <begin position="13"/>
        <end position="73"/>
    </location>
</feature>
<keyword evidence="6" id="KW-1185">Reference proteome</keyword>
<keyword evidence="1" id="KW-0678">Repressor</keyword>
<comment type="caution">
    <text evidence="5">The sequence shown here is derived from an EMBL/GenBank/DDBJ whole genome shotgun (WGS) entry which is preliminary data.</text>
</comment>
<dbReference type="InterPro" id="IPR009057">
    <property type="entry name" value="Homeodomain-like_sf"/>
</dbReference>
<dbReference type="InterPro" id="IPR039532">
    <property type="entry name" value="TetR_C_Firmicutes"/>
</dbReference>
<sequence>MTIEEHRESQRQKRTKKHLQQAFIQLIKEKGYHSISVKDIVELAEYNRSTFYVHFHDKEHLAQDLLSTMLQNLEASVGEPYEKGQHVNTTKLSKPSFHIIQFIYDARNFFELVKYEDTIPGLHTQFPLTILKIYQEQFEFQTIDNIPVDMDYFKRYTAYGFYGIIMDWITNDFHEPRGEFINKIINLARTHIYAFEYKGK</sequence>
<dbReference type="SUPFAM" id="SSF46689">
    <property type="entry name" value="Homeodomain-like"/>
    <property type="match status" value="1"/>
</dbReference>
<dbReference type="Gene3D" id="1.10.357.10">
    <property type="entry name" value="Tetracycline Repressor, domain 2"/>
    <property type="match status" value="1"/>
</dbReference>
<dbReference type="Proteomes" id="UP000287910">
    <property type="component" value="Unassembled WGS sequence"/>
</dbReference>
<gene>
    <name evidence="5" type="ORF">EK386_00220</name>
</gene>
<dbReference type="Pfam" id="PF14278">
    <property type="entry name" value="TetR_C_8"/>
    <property type="match status" value="1"/>
</dbReference>
<proteinExistence type="predicted"/>
<dbReference type="RefSeq" id="WP_126656998.1">
    <property type="nucleotide sequence ID" value="NZ_RYYR01000001.1"/>
</dbReference>
<dbReference type="InterPro" id="IPR050624">
    <property type="entry name" value="HTH-type_Tx_Regulator"/>
</dbReference>
<dbReference type="EMBL" id="RYYR01000001">
    <property type="protein sequence ID" value="RUL56882.1"/>
    <property type="molecule type" value="Genomic_DNA"/>
</dbReference>
<dbReference type="PANTHER" id="PTHR43479">
    <property type="entry name" value="ACREF/ENVCD OPERON REPRESSOR-RELATED"/>
    <property type="match status" value="1"/>
</dbReference>
<accession>A0A3S0WIL5</accession>
<dbReference type="GO" id="GO:0003677">
    <property type="term" value="F:DNA binding"/>
    <property type="evidence" value="ECO:0007669"/>
    <property type="project" value="UniProtKB-UniRule"/>
</dbReference>
<evidence type="ECO:0000259" key="4">
    <source>
        <dbReference type="PROSITE" id="PS50977"/>
    </source>
</evidence>
<reference evidence="5 6" key="1">
    <citation type="submission" date="2018-12" db="EMBL/GenBank/DDBJ databases">
        <title>Lysinibacillus antri sp. nov., isolated from a cave soil.</title>
        <authorList>
            <person name="Narsing Rao M.P."/>
            <person name="Zhang H."/>
            <person name="Dong Z.-Y."/>
            <person name="Niu X.-K."/>
            <person name="Zhang K."/>
            <person name="Fang B.-Z."/>
            <person name="Kang Y.-Q."/>
            <person name="Xiao M."/>
            <person name="Li W.-J."/>
        </authorList>
    </citation>
    <scope>NUCLEOTIDE SEQUENCE [LARGE SCALE GENOMIC DNA]</scope>
    <source>
        <strain evidence="5 6">SYSU K30002</strain>
    </source>
</reference>
<keyword evidence="2 3" id="KW-0238">DNA-binding</keyword>
<dbReference type="InterPro" id="IPR001647">
    <property type="entry name" value="HTH_TetR"/>
</dbReference>
<evidence type="ECO:0000256" key="1">
    <source>
        <dbReference type="ARBA" id="ARBA00022491"/>
    </source>
</evidence>
<evidence type="ECO:0000256" key="2">
    <source>
        <dbReference type="ARBA" id="ARBA00023125"/>
    </source>
</evidence>
<dbReference type="PANTHER" id="PTHR43479:SF7">
    <property type="entry name" value="TETR-FAMILY TRANSCRIPTIONAL REGULATOR"/>
    <property type="match status" value="1"/>
</dbReference>
<dbReference type="PROSITE" id="PS50977">
    <property type="entry name" value="HTH_TETR_2"/>
    <property type="match status" value="1"/>
</dbReference>
<protein>
    <submittedName>
        <fullName evidence="5">TetR/AcrR family transcriptional regulator</fullName>
    </submittedName>
</protein>
<evidence type="ECO:0000313" key="6">
    <source>
        <dbReference type="Proteomes" id="UP000287910"/>
    </source>
</evidence>
<dbReference type="AlphaFoldDB" id="A0A3S0WIL5"/>
<feature type="DNA-binding region" description="H-T-H motif" evidence="3">
    <location>
        <begin position="36"/>
        <end position="55"/>
    </location>
</feature>
<dbReference type="Pfam" id="PF00440">
    <property type="entry name" value="TetR_N"/>
    <property type="match status" value="1"/>
</dbReference>